<evidence type="ECO:0000256" key="3">
    <source>
        <dbReference type="ARBA" id="ARBA00023277"/>
    </source>
</evidence>
<gene>
    <name evidence="6" type="ORF">KIH74_14460</name>
</gene>
<dbReference type="Gene3D" id="3.40.50.1700">
    <property type="entry name" value="Glycoside hydrolase family 3 C-terminal domain"/>
    <property type="match status" value="1"/>
</dbReference>
<feature type="domain" description="Fibronectin type III-like" evidence="5">
    <location>
        <begin position="620"/>
        <end position="690"/>
    </location>
</feature>
<dbReference type="InterPro" id="IPR036962">
    <property type="entry name" value="Glyco_hydro_3_N_sf"/>
</dbReference>
<evidence type="ECO:0000256" key="1">
    <source>
        <dbReference type="ARBA" id="ARBA00005336"/>
    </source>
</evidence>
<protein>
    <submittedName>
        <fullName evidence="6">Glycoside hydrolase family 3 C-terminal domain-containing protein</fullName>
    </submittedName>
</protein>
<sequence>MSKNASSSDLFDVEDVLRRLTDDEKVDLLSGYGMWKTAGVERLGVPATVMTDGTYGVRYSVPQIDGDEKGGFDLDDFLSVVNRRANGVSTAWGETKPATCFPTGAAMACSWDPALARRLGEALAAECGELGVDMLLGPGINLRRTPLGGRSYEYYSEDPVVTAEIAAAVVEGLQENGVGASLKHFAANNCEVERTTMDSVVEERALREGYLRAFEKVVRRSDPWTIMSSYNRLNGVQASQDPWLLTEVLRDDWGYRGTVVSDWHGIKDRPASLEAGNDLDMPESPSRKAALRRAIAEGRLTAEVLDTACRRVLEFVHRAVAARATRPTSFDRAAHHRLAQEMAARSMVLLKNDGGVLPLDPAAPRRILVAGEGAGDDPIIQGSGCATTAPTQVDVPIVELRAAFGQDTEIVQVQGTSTDPVLRERLLAEAVEAARGTDVAIVFVHTDVAYDGEGTDRTTLDLSDGHDELVSALAAVCPQVVVLVASPDAVVMPWLDEVSAVVATFLAGQGAGRAVADLLTGAAEPSGRLTTTFPARIEDIPGWLTYPGEHGRHVYSEGIHIGYRSYDALARNPLFCFGFGLGYTTFELGPVSSSSTVVGPDDVIELVVPVTNTGARRGRETVQIYAEHLDPRVRRAPRELVAFAGIELEPGQTGEVRIPVPAEDLRFWDTSRQAWVLDDEEVRLHAARSSRDLVSSVTVTTTSTVSRHRPVRRDTQPVFILDNPPARRATAGFLARTLGHSPEEMDRMLDYSRDSFFGIVATLERRFRISFTDAQVEELLAAIRAETGE</sequence>
<dbReference type="InterPro" id="IPR026891">
    <property type="entry name" value="Fn3-like"/>
</dbReference>
<dbReference type="Pfam" id="PF14310">
    <property type="entry name" value="Fn3-like"/>
    <property type="match status" value="1"/>
</dbReference>
<dbReference type="EMBL" id="JAHBAY010000005">
    <property type="protein sequence ID" value="MBT0770139.1"/>
    <property type="molecule type" value="Genomic_DNA"/>
</dbReference>
<evidence type="ECO:0000313" key="6">
    <source>
        <dbReference type="EMBL" id="MBT0770139.1"/>
    </source>
</evidence>
<keyword evidence="4" id="KW-0326">Glycosidase</keyword>
<comment type="caution">
    <text evidence="6">The sequence shown here is derived from an EMBL/GenBank/DDBJ whole genome shotgun (WGS) entry which is preliminary data.</text>
</comment>
<dbReference type="Pfam" id="PF01915">
    <property type="entry name" value="Glyco_hydro_3_C"/>
    <property type="match status" value="1"/>
</dbReference>
<evidence type="ECO:0000313" key="7">
    <source>
        <dbReference type="Proteomes" id="UP001197247"/>
    </source>
</evidence>
<reference evidence="6 7" key="1">
    <citation type="submission" date="2021-05" db="EMBL/GenBank/DDBJ databases">
        <title>Kineosporia and Streptomyces sp. nov. two new marine actinobacteria isolated from Coral.</title>
        <authorList>
            <person name="Buangrab K."/>
            <person name="Sutthacheep M."/>
            <person name="Yeemin T."/>
            <person name="Harunari E."/>
            <person name="Igarashi Y."/>
            <person name="Kanchanasin P."/>
            <person name="Tanasupawat S."/>
            <person name="Phongsopitanun W."/>
        </authorList>
    </citation>
    <scope>NUCLEOTIDE SEQUENCE [LARGE SCALE GENOMIC DNA]</scope>
    <source>
        <strain evidence="6 7">J2-2</strain>
    </source>
</reference>
<dbReference type="PANTHER" id="PTHR42715:SF10">
    <property type="entry name" value="BETA-GLUCOSIDASE"/>
    <property type="match status" value="1"/>
</dbReference>
<comment type="similarity">
    <text evidence="1 4">Belongs to the glycosyl hydrolase 3 family.</text>
</comment>
<keyword evidence="2 4" id="KW-0378">Hydrolase</keyword>
<dbReference type="PANTHER" id="PTHR42715">
    <property type="entry name" value="BETA-GLUCOSIDASE"/>
    <property type="match status" value="1"/>
</dbReference>
<dbReference type="InterPro" id="IPR002772">
    <property type="entry name" value="Glyco_hydro_3_C"/>
</dbReference>
<evidence type="ECO:0000256" key="4">
    <source>
        <dbReference type="RuleBase" id="RU361161"/>
    </source>
</evidence>
<dbReference type="Gene3D" id="3.20.20.300">
    <property type="entry name" value="Glycoside hydrolase, family 3, N-terminal domain"/>
    <property type="match status" value="1"/>
</dbReference>
<dbReference type="InterPro" id="IPR050288">
    <property type="entry name" value="Cellulose_deg_GH3"/>
</dbReference>
<dbReference type="RefSeq" id="WP_214156430.1">
    <property type="nucleotide sequence ID" value="NZ_JAHBAY010000005.1"/>
</dbReference>
<keyword evidence="7" id="KW-1185">Reference proteome</keyword>
<accession>A0ABS5TKM7</accession>
<evidence type="ECO:0000256" key="2">
    <source>
        <dbReference type="ARBA" id="ARBA00022801"/>
    </source>
</evidence>
<dbReference type="InterPro" id="IPR001764">
    <property type="entry name" value="Glyco_hydro_3_N"/>
</dbReference>
<dbReference type="SUPFAM" id="SSF51445">
    <property type="entry name" value="(Trans)glycosidases"/>
    <property type="match status" value="1"/>
</dbReference>
<dbReference type="Gene3D" id="2.60.40.10">
    <property type="entry name" value="Immunoglobulins"/>
    <property type="match status" value="1"/>
</dbReference>
<name>A0ABS5TKM7_9ACTN</name>
<dbReference type="SMART" id="SM01217">
    <property type="entry name" value="Fn3_like"/>
    <property type="match status" value="1"/>
</dbReference>
<dbReference type="InterPro" id="IPR036881">
    <property type="entry name" value="Glyco_hydro_3_C_sf"/>
</dbReference>
<dbReference type="Proteomes" id="UP001197247">
    <property type="component" value="Unassembled WGS sequence"/>
</dbReference>
<keyword evidence="3" id="KW-0119">Carbohydrate metabolism</keyword>
<proteinExistence type="inferred from homology"/>
<dbReference type="PROSITE" id="PS00775">
    <property type="entry name" value="GLYCOSYL_HYDROL_F3"/>
    <property type="match status" value="1"/>
</dbReference>
<dbReference type="Pfam" id="PF00933">
    <property type="entry name" value="Glyco_hydro_3"/>
    <property type="match status" value="1"/>
</dbReference>
<dbReference type="InterPro" id="IPR013783">
    <property type="entry name" value="Ig-like_fold"/>
</dbReference>
<dbReference type="InterPro" id="IPR017853">
    <property type="entry name" value="GH"/>
</dbReference>
<evidence type="ECO:0000259" key="5">
    <source>
        <dbReference type="SMART" id="SM01217"/>
    </source>
</evidence>
<dbReference type="GO" id="GO:0016787">
    <property type="term" value="F:hydrolase activity"/>
    <property type="evidence" value="ECO:0007669"/>
    <property type="project" value="UniProtKB-KW"/>
</dbReference>
<dbReference type="SUPFAM" id="SSF52279">
    <property type="entry name" value="Beta-D-glucan exohydrolase, C-terminal domain"/>
    <property type="match status" value="1"/>
</dbReference>
<organism evidence="6 7">
    <name type="scientific">Kineosporia corallincola</name>
    <dbReference type="NCBI Taxonomy" id="2835133"/>
    <lineage>
        <taxon>Bacteria</taxon>
        <taxon>Bacillati</taxon>
        <taxon>Actinomycetota</taxon>
        <taxon>Actinomycetes</taxon>
        <taxon>Kineosporiales</taxon>
        <taxon>Kineosporiaceae</taxon>
        <taxon>Kineosporia</taxon>
    </lineage>
</organism>
<dbReference type="PRINTS" id="PR00133">
    <property type="entry name" value="GLHYDRLASE3"/>
</dbReference>
<dbReference type="InterPro" id="IPR019800">
    <property type="entry name" value="Glyco_hydro_3_AS"/>
</dbReference>